<feature type="region of interest" description="Disordered" evidence="1">
    <location>
        <begin position="120"/>
        <end position="320"/>
    </location>
</feature>
<dbReference type="AlphaFoldDB" id="A0AA39R606"/>
<dbReference type="PANTHER" id="PTHR13237">
    <property type="entry name" value="SOMETHING ABOUT SILENCING PROTEIN 10-RELATED"/>
    <property type="match status" value="1"/>
</dbReference>
<gene>
    <name evidence="2" type="ORF">JMJ35_003328</name>
</gene>
<name>A0AA39R606_9LECA</name>
<feature type="compositionally biased region" description="Gly residues" evidence="1">
    <location>
        <begin position="268"/>
        <end position="286"/>
    </location>
</feature>
<dbReference type="GO" id="GO:0000462">
    <property type="term" value="P:maturation of SSU-rRNA from tricistronic rRNA transcript (SSU-rRNA, 5.8S rRNA, LSU-rRNA)"/>
    <property type="evidence" value="ECO:0007669"/>
    <property type="project" value="TreeGrafter"/>
</dbReference>
<proteinExistence type="predicted"/>
<dbReference type="Pfam" id="PF04000">
    <property type="entry name" value="Sas10_Utp3"/>
    <property type="match status" value="1"/>
</dbReference>
<dbReference type="InterPro" id="IPR007146">
    <property type="entry name" value="Sas10/Utp3/C1D"/>
</dbReference>
<evidence type="ECO:0000256" key="1">
    <source>
        <dbReference type="SAM" id="MobiDB-lite"/>
    </source>
</evidence>
<feature type="compositionally biased region" description="Basic and acidic residues" evidence="1">
    <location>
        <begin position="230"/>
        <end position="255"/>
    </location>
</feature>
<dbReference type="Proteomes" id="UP001166286">
    <property type="component" value="Unassembled WGS sequence"/>
</dbReference>
<evidence type="ECO:0000313" key="3">
    <source>
        <dbReference type="Proteomes" id="UP001166286"/>
    </source>
</evidence>
<dbReference type="PANTHER" id="PTHR13237:SF9">
    <property type="entry name" value="NEUROGUIDIN"/>
    <property type="match status" value="1"/>
</dbReference>
<feature type="compositionally biased region" description="Polar residues" evidence="1">
    <location>
        <begin position="202"/>
        <end position="215"/>
    </location>
</feature>
<dbReference type="EMBL" id="JAFEKC020000005">
    <property type="protein sequence ID" value="KAK0514711.1"/>
    <property type="molecule type" value="Genomic_DNA"/>
</dbReference>
<comment type="caution">
    <text evidence="2">The sequence shown here is derived from an EMBL/GenBank/DDBJ whole genome shotgun (WGS) entry which is preliminary data.</text>
</comment>
<sequence>MASLSSLLTTLTDSLTSATASLPDNTTLAPPPEGISLLDLKSELLLSYLHNLTFLILLKLRSQTPNPTTNTPDETSQDTLTIAVTHKLIELRIYLEKGVRPLESRLKYQLDKLLLAAAEEASTTTPPIPETSSTKTLPPPSTTPALSHRPNPSAFARPSQPSNPITDTKAPTGPYRPPRIHPTTLPPPSKSKNPTKPHKSSLLSTFISEEMTTAPTAEPSIGAGSFLKGKAREREEERRNYEEMRLVRLPEDKKEKGKGKRRRDGGGEDLLGGLDFGGDFGELKGGGKGKRRKGDGDGGGERVGERWERRVGRGVGRKRR</sequence>
<protein>
    <submittedName>
        <fullName evidence="2">Uncharacterized protein</fullName>
    </submittedName>
</protein>
<feature type="compositionally biased region" description="Low complexity" evidence="1">
    <location>
        <begin position="120"/>
        <end position="136"/>
    </location>
</feature>
<reference evidence="2" key="1">
    <citation type="submission" date="2023-03" db="EMBL/GenBank/DDBJ databases">
        <title>Complete genome of Cladonia borealis.</title>
        <authorList>
            <person name="Park H."/>
        </authorList>
    </citation>
    <scope>NUCLEOTIDE SEQUENCE</scope>
    <source>
        <strain evidence="2">ANT050790</strain>
    </source>
</reference>
<accession>A0AA39R606</accession>
<keyword evidence="3" id="KW-1185">Reference proteome</keyword>
<evidence type="ECO:0000313" key="2">
    <source>
        <dbReference type="EMBL" id="KAK0514711.1"/>
    </source>
</evidence>
<organism evidence="2 3">
    <name type="scientific">Cladonia borealis</name>
    <dbReference type="NCBI Taxonomy" id="184061"/>
    <lineage>
        <taxon>Eukaryota</taxon>
        <taxon>Fungi</taxon>
        <taxon>Dikarya</taxon>
        <taxon>Ascomycota</taxon>
        <taxon>Pezizomycotina</taxon>
        <taxon>Lecanoromycetes</taxon>
        <taxon>OSLEUM clade</taxon>
        <taxon>Lecanoromycetidae</taxon>
        <taxon>Lecanorales</taxon>
        <taxon>Lecanorineae</taxon>
        <taxon>Cladoniaceae</taxon>
        <taxon>Cladonia</taxon>
    </lineage>
</organism>
<feature type="compositionally biased region" description="Basic and acidic residues" evidence="1">
    <location>
        <begin position="294"/>
        <end position="311"/>
    </location>
</feature>
<dbReference type="GO" id="GO:0032040">
    <property type="term" value="C:small-subunit processome"/>
    <property type="evidence" value="ECO:0007669"/>
    <property type="project" value="TreeGrafter"/>
</dbReference>